<dbReference type="EMBL" id="QGTS01000016">
    <property type="protein sequence ID" value="PWW03034.1"/>
    <property type="molecule type" value="Genomic_DNA"/>
</dbReference>
<gene>
    <name evidence="2" type="ORF">DES37_1164</name>
</gene>
<proteinExistence type="predicted"/>
<dbReference type="RefSeq" id="WP_110027743.1">
    <property type="nucleotide sequence ID" value="NZ_QGTS01000016.1"/>
</dbReference>
<comment type="caution">
    <text evidence="2">The sequence shown here is derived from an EMBL/GenBank/DDBJ whole genome shotgun (WGS) entry which is preliminary data.</text>
</comment>
<dbReference type="Pfam" id="PF11860">
    <property type="entry name" value="Muramidase"/>
    <property type="match status" value="1"/>
</dbReference>
<sequence length="280" mass="31083">MARINSPVGEGQRNLYGDVRTIQTLLNKNSVITRPGNLLAEDGKIGPNTIARIRLFQEKVVRMRNPDGVIDPNGVTMRNLTLHANFHTTVNRTTRVPGITQEQFVQAAATLGCEVAAIKAVVYTESPRGAFDEKGRPSILYERHYFHKLTGGKYDSNPVLSNPTAGGYGKYSAQYGKLEEAMKLDKNAALRSASWGAFQIMGNNFKEAGFSSVDDFVKAMGTLQGQLDAFVRFIANNAHRKNALINKNWASFAYNYNGPAYRKNNYDNKLAHNYQKALSE</sequence>
<name>A0A317PNY6_9ENTR</name>
<dbReference type="OrthoDB" id="1523598at2"/>
<dbReference type="Gene3D" id="1.10.101.10">
    <property type="entry name" value="PGBD-like superfamily/PGBD"/>
    <property type="match status" value="1"/>
</dbReference>
<evidence type="ECO:0000313" key="3">
    <source>
        <dbReference type="Proteomes" id="UP000246744"/>
    </source>
</evidence>
<keyword evidence="3" id="KW-1185">Reference proteome</keyword>
<dbReference type="AlphaFoldDB" id="A0A317PNY6"/>
<dbReference type="InterPro" id="IPR036366">
    <property type="entry name" value="PGBDSf"/>
</dbReference>
<feature type="domain" description="N-acetylmuramidase" evidence="1">
    <location>
        <begin position="114"/>
        <end position="276"/>
    </location>
</feature>
<accession>A0A317PNY6</accession>
<dbReference type="Proteomes" id="UP000246744">
    <property type="component" value="Unassembled WGS sequence"/>
</dbReference>
<evidence type="ECO:0000313" key="2">
    <source>
        <dbReference type="EMBL" id="PWW03034.1"/>
    </source>
</evidence>
<protein>
    <submittedName>
        <fullName evidence="2">Uncharacterized protein DUF3380</fullName>
    </submittedName>
</protein>
<organism evidence="2 3">
    <name type="scientific">Mangrovibacter plantisponsor</name>
    <dbReference type="NCBI Taxonomy" id="451513"/>
    <lineage>
        <taxon>Bacteria</taxon>
        <taxon>Pseudomonadati</taxon>
        <taxon>Pseudomonadota</taxon>
        <taxon>Gammaproteobacteria</taxon>
        <taxon>Enterobacterales</taxon>
        <taxon>Enterobacteriaceae</taxon>
        <taxon>Mangrovibacter</taxon>
    </lineage>
</organism>
<dbReference type="InterPro" id="IPR024408">
    <property type="entry name" value="Muramidase"/>
</dbReference>
<reference evidence="2 3" key="1">
    <citation type="submission" date="2018-05" db="EMBL/GenBank/DDBJ databases">
        <title>Genomic Encyclopedia of Type Strains, Phase IV (KMG-IV): sequencing the most valuable type-strain genomes for metagenomic binning, comparative biology and taxonomic classification.</title>
        <authorList>
            <person name="Goeker M."/>
        </authorList>
    </citation>
    <scope>NUCLEOTIDE SEQUENCE [LARGE SCALE GENOMIC DNA]</scope>
    <source>
        <strain evidence="2 3">DSM 19579</strain>
    </source>
</reference>
<evidence type="ECO:0000259" key="1">
    <source>
        <dbReference type="Pfam" id="PF11860"/>
    </source>
</evidence>